<dbReference type="PANTHER" id="PTHR10030">
    <property type="entry name" value="ALPHA-L-FUCOSIDASE"/>
    <property type="match status" value="1"/>
</dbReference>
<dbReference type="SUPFAM" id="SSF48230">
    <property type="entry name" value="Chondroitin AC/alginate lyase"/>
    <property type="match status" value="1"/>
</dbReference>
<reference evidence="16" key="2">
    <citation type="submission" date="2022-10" db="EMBL/GenBank/DDBJ databases">
        <title>Human gut microbiome strain richness.</title>
        <authorList>
            <person name="Chen-Liaw A."/>
        </authorList>
    </citation>
    <scope>NUCLEOTIDE SEQUENCE</scope>
    <source>
        <strain evidence="16">RTP21484st1_H8_RTP21484_190118</strain>
    </source>
</reference>
<dbReference type="GO" id="GO:0016837">
    <property type="term" value="F:carbon-oxygen lyase activity, acting on polysaccharides"/>
    <property type="evidence" value="ECO:0007669"/>
    <property type="project" value="UniProtKB-ARBA"/>
</dbReference>
<evidence type="ECO:0000256" key="11">
    <source>
        <dbReference type="ARBA" id="ARBA00023295"/>
    </source>
</evidence>
<dbReference type="GO" id="GO:0016139">
    <property type="term" value="P:glycoside catabolic process"/>
    <property type="evidence" value="ECO:0007669"/>
    <property type="project" value="TreeGrafter"/>
</dbReference>
<dbReference type="InterPro" id="IPR004103">
    <property type="entry name" value="Lyase_8_C"/>
</dbReference>
<comment type="similarity">
    <text evidence="4">Belongs to the glycosyl hydrolase 29 family.</text>
</comment>
<dbReference type="SMR" id="A0A413VHA2"/>
<feature type="signal peptide" evidence="12">
    <location>
        <begin position="1"/>
        <end position="22"/>
    </location>
</feature>
<evidence type="ECO:0000256" key="10">
    <source>
        <dbReference type="ARBA" id="ARBA00023239"/>
    </source>
</evidence>
<dbReference type="InterPro" id="IPR008929">
    <property type="entry name" value="Chondroitin_lyas"/>
</dbReference>
<reference evidence="17 18" key="1">
    <citation type="submission" date="2018-08" db="EMBL/GenBank/DDBJ databases">
        <title>A genome reference for cultivated species of the human gut microbiota.</title>
        <authorList>
            <person name="Zou Y."/>
            <person name="Xue W."/>
            <person name="Luo G."/>
        </authorList>
    </citation>
    <scope>NUCLEOTIDE SEQUENCE [LARGE SCALE GENOMIC DNA]</scope>
    <source>
        <strain evidence="17 18">AM17-48</strain>
    </source>
</reference>
<dbReference type="SUPFAM" id="SSF51445">
    <property type="entry name" value="(Trans)glycosidases"/>
    <property type="match status" value="1"/>
</dbReference>
<dbReference type="Proteomes" id="UP001215078">
    <property type="component" value="Unassembled WGS sequence"/>
</dbReference>
<keyword evidence="8" id="KW-0378">Hydrolase</keyword>
<name>A0A413VHA2_BACOV</name>
<evidence type="ECO:0000259" key="13">
    <source>
        <dbReference type="Pfam" id="PF01120"/>
    </source>
</evidence>
<keyword evidence="9" id="KW-0106">Calcium</keyword>
<dbReference type="EMBL" id="JAQQPO010000003">
    <property type="protein sequence ID" value="MDC7957257.1"/>
    <property type="molecule type" value="Genomic_DNA"/>
</dbReference>
<protein>
    <recommendedName>
        <fullName evidence="6">alpha-L-fucosidase</fullName>
        <ecNumber evidence="6">3.2.1.51</ecNumber>
    </recommendedName>
</protein>
<organism evidence="17 18">
    <name type="scientific">Bacteroides ovatus</name>
    <dbReference type="NCBI Taxonomy" id="28116"/>
    <lineage>
        <taxon>Bacteria</taxon>
        <taxon>Pseudomonadati</taxon>
        <taxon>Bacteroidota</taxon>
        <taxon>Bacteroidia</taxon>
        <taxon>Bacteroidales</taxon>
        <taxon>Bacteroidaceae</taxon>
        <taxon>Bacteroides</taxon>
    </lineage>
</organism>
<dbReference type="Pfam" id="PF02278">
    <property type="entry name" value="Lyase_8"/>
    <property type="match status" value="1"/>
</dbReference>
<evidence type="ECO:0000256" key="7">
    <source>
        <dbReference type="ARBA" id="ARBA00022729"/>
    </source>
</evidence>
<dbReference type="InterPro" id="IPR057739">
    <property type="entry name" value="Glyco_hydro_29_N"/>
</dbReference>
<dbReference type="EMBL" id="QRJR01000005">
    <property type="protein sequence ID" value="RHH48525.1"/>
    <property type="molecule type" value="Genomic_DNA"/>
</dbReference>
<dbReference type="InterPro" id="IPR011013">
    <property type="entry name" value="Gal_mutarotase_sf_dom"/>
</dbReference>
<dbReference type="InterPro" id="IPR017853">
    <property type="entry name" value="GH"/>
</dbReference>
<dbReference type="InterPro" id="IPR014718">
    <property type="entry name" value="GH-type_carb-bd"/>
</dbReference>
<dbReference type="GO" id="GO:0030246">
    <property type="term" value="F:carbohydrate binding"/>
    <property type="evidence" value="ECO:0007669"/>
    <property type="project" value="InterPro"/>
</dbReference>
<dbReference type="SUPFAM" id="SSF49863">
    <property type="entry name" value="Hyaluronate lyase-like, C-terminal domain"/>
    <property type="match status" value="1"/>
</dbReference>
<keyword evidence="7 12" id="KW-0732">Signal</keyword>
<dbReference type="PRINTS" id="PR00741">
    <property type="entry name" value="GLHYDRLASE29"/>
</dbReference>
<dbReference type="InterPro" id="IPR003159">
    <property type="entry name" value="Lyase_8_central_dom"/>
</dbReference>
<feature type="domain" description="Polysaccharide lyase family 8 central" evidence="14">
    <location>
        <begin position="404"/>
        <end position="680"/>
    </location>
</feature>
<dbReference type="Gene3D" id="2.60.40.1180">
    <property type="entry name" value="Golgi alpha-mannosidase II"/>
    <property type="match status" value="1"/>
</dbReference>
<evidence type="ECO:0000259" key="15">
    <source>
        <dbReference type="Pfam" id="PF02884"/>
    </source>
</evidence>
<dbReference type="GO" id="GO:0005576">
    <property type="term" value="C:extracellular region"/>
    <property type="evidence" value="ECO:0007669"/>
    <property type="project" value="InterPro"/>
</dbReference>
<comment type="subunit">
    <text evidence="5">Monomer.</text>
</comment>
<dbReference type="InterPro" id="IPR011071">
    <property type="entry name" value="Lyase_8-like_C"/>
</dbReference>
<evidence type="ECO:0000256" key="2">
    <source>
        <dbReference type="ARBA" id="ARBA00004071"/>
    </source>
</evidence>
<sequence>MKDKKRNCLVFLVLFICLTVCAQSSDEVKAMRNLRDYYTQNINTYDINQNMGKWDLYLKQLSEEGQFADLAAYEKKIHDNNWLSSVSFQDQQDIGFYLADTFRRLWVIANHYRQTNVNDIPERFWKSILRYGDIEVRRQPNDRFHASCFAIPKAACGIYFSLVGQMDLPDDTKPLRKSACRMLKALAMQSWTQPLRNNEMDRDIVRVERFRHHVWWVGGNALAYRPLLETAVLMDSIPMVDVVAEVAKRSLSNVSQTTYNEAFWNEGFTADGAGWGHGMQCLVWGYPIHGASSAQDMLWILRDTPWGQSLTRENVEALLNFYRGSTFYHYKGYIPPCLDRYSMVYYEGKPAHIPYYEMLKASVERWPASFTDSELRELKQLIKEAGQNNIRMEGYPAGRYNGTRWFYNNDDLIKRTPDYYMMVNMASSRCDGLESAGNFADEFNIYTNDGLTLFQRKGDEYRKIIGAMDLTAMPGVTAREGERRLKPITNWRGFCSKYNFAGAATDGGGNAVAGYLFEKMDATSKEKDVKMENPVAFGVRAYKSYFMLGDYLIALGAGVTNLQPEQEGNIRTSIEQTAHQGKVTLYDGKKRWQPSSGIHSLIEKGKPLWILQEGGFAYAPLSELSSKSFFLCESRPNEWVKRNLVNKGKKNLPVQADLLRVWVDHGRNVENDVYGYVVYAGEGLPPQENPFDILRNDTLVQAVQSADEKVLEAVFYRADETVQWSGLPVKTSVPCVLLIERIGEEYSVSVTDPTMNVHLKQVKVEIGDVAIDITLPSGKECGKCVTQRFSPAVEKRRASALNSLIPDKKELDSRMQWFEQARFGMFIHWGVYSSLGCSWNGKKYGGYGEHIQRMARIPVEVYKEKVAGTFNPQEFDAEEWVRIAKETGMGYFIITSKHHDGFAMYDSKVSDYNIVKATPFGRDPMKDLRDACRKAGIKFGFYYSHAFDWGEKEGVGNDWDYDNPGGDKLLGGRDWWETRKDYLPVARKYVDEKAIPQIRELIAMYDPDIMWFDTPHKLPQEECIRIVEATREASPDIIINGRAISGFDRYDYYNTADCPYEFSHYGDSYWEGIPTTNNSYAYNENDQEYKPASFFVRLMAKAAARGGNILMNIGPMGTGKFSAPDLDILKQIAAWWKVNGEASIRGTKATPLAVQSWGESTCKENKLFLHVFDWPRDGKLCVGGLLTEVKGAYLQGNPQRTLKVARMGKDIMIDVPALCPDTVDAVVVLECEGELKADTRRRISYTQQVDKLRAFDARLEGGARYGGEEVESTCVQNMKRREDAVVWPVRLDKPTTFEVSITYVAPAPKYADELVEGDAGKEIRKASSGAAGVYSITLAGKKLVKKVSNGNCITETVGIVTLPAGEFDIRIQGEEIAATELFRPCYITLKPI</sequence>
<feature type="domain" description="Polysaccharide lyase family 8 C-terminal" evidence="15">
    <location>
        <begin position="693"/>
        <end position="756"/>
    </location>
</feature>
<evidence type="ECO:0000313" key="16">
    <source>
        <dbReference type="EMBL" id="MDC7957257.1"/>
    </source>
</evidence>
<dbReference type="InterPro" id="IPR013780">
    <property type="entry name" value="Glyco_hydro_b"/>
</dbReference>
<comment type="function">
    <text evidence="2">Alpha-L-fucosidase is responsible for hydrolyzing the alpha-1,6-linked fucose joined to the reducing-end N-acetylglucosamine of the carbohydrate moieties of glycoproteins.</text>
</comment>
<dbReference type="Pfam" id="PF01120">
    <property type="entry name" value="Alpha_L_fucos"/>
    <property type="match status" value="1"/>
</dbReference>
<dbReference type="Pfam" id="PF02884">
    <property type="entry name" value="Lyase_8_C"/>
    <property type="match status" value="1"/>
</dbReference>
<comment type="caution">
    <text evidence="17">The sequence shown here is derived from an EMBL/GenBank/DDBJ whole genome shotgun (WGS) entry which is preliminary data.</text>
</comment>
<dbReference type="Gene3D" id="3.20.20.80">
    <property type="entry name" value="Glycosidases"/>
    <property type="match status" value="1"/>
</dbReference>
<keyword evidence="11" id="KW-0326">Glycosidase</keyword>
<dbReference type="SUPFAM" id="SSF74650">
    <property type="entry name" value="Galactose mutarotase-like"/>
    <property type="match status" value="1"/>
</dbReference>
<dbReference type="InterPro" id="IPR016286">
    <property type="entry name" value="FUC_metazoa-typ"/>
</dbReference>
<dbReference type="EC" id="3.2.1.51" evidence="6"/>
<feature type="chain" id="PRO_5042714040" description="alpha-L-fucosidase" evidence="12">
    <location>
        <begin position="23"/>
        <end position="1392"/>
    </location>
</feature>
<evidence type="ECO:0000256" key="6">
    <source>
        <dbReference type="ARBA" id="ARBA00012662"/>
    </source>
</evidence>
<evidence type="ECO:0000259" key="14">
    <source>
        <dbReference type="Pfam" id="PF02278"/>
    </source>
</evidence>
<dbReference type="GO" id="GO:0005764">
    <property type="term" value="C:lysosome"/>
    <property type="evidence" value="ECO:0007669"/>
    <property type="project" value="TreeGrafter"/>
</dbReference>
<dbReference type="Gene3D" id="2.60.220.10">
    <property type="entry name" value="Polysaccharide lyase family 8-like, C-terminal"/>
    <property type="match status" value="1"/>
</dbReference>
<dbReference type="GO" id="GO:0006004">
    <property type="term" value="P:fucose metabolic process"/>
    <property type="evidence" value="ECO:0007669"/>
    <property type="project" value="InterPro"/>
</dbReference>
<evidence type="ECO:0000256" key="9">
    <source>
        <dbReference type="ARBA" id="ARBA00022837"/>
    </source>
</evidence>
<evidence type="ECO:0000256" key="3">
    <source>
        <dbReference type="ARBA" id="ARBA00006699"/>
    </source>
</evidence>
<dbReference type="PANTHER" id="PTHR10030:SF37">
    <property type="entry name" value="ALPHA-L-FUCOSIDASE-RELATED"/>
    <property type="match status" value="1"/>
</dbReference>
<comment type="similarity">
    <text evidence="3">Belongs to the polysaccharide lyase 8 family.</text>
</comment>
<dbReference type="GO" id="GO:0004560">
    <property type="term" value="F:alpha-L-fucosidase activity"/>
    <property type="evidence" value="ECO:0007669"/>
    <property type="project" value="InterPro"/>
</dbReference>
<evidence type="ECO:0000256" key="8">
    <source>
        <dbReference type="ARBA" id="ARBA00022801"/>
    </source>
</evidence>
<evidence type="ECO:0000256" key="1">
    <source>
        <dbReference type="ARBA" id="ARBA00001913"/>
    </source>
</evidence>
<comment type="cofactor">
    <cofactor evidence="1">
        <name>Ca(2+)</name>
        <dbReference type="ChEBI" id="CHEBI:29108"/>
    </cofactor>
</comment>
<proteinExistence type="inferred from homology"/>
<dbReference type="SMART" id="SM00812">
    <property type="entry name" value="Alpha_L_fucos"/>
    <property type="match status" value="1"/>
</dbReference>
<dbReference type="InterPro" id="IPR000933">
    <property type="entry name" value="Glyco_hydro_29"/>
</dbReference>
<accession>A0A413VHA2</accession>
<evidence type="ECO:0000256" key="5">
    <source>
        <dbReference type="ARBA" id="ARBA00011245"/>
    </source>
</evidence>
<dbReference type="RefSeq" id="WP_004324077.1">
    <property type="nucleotide sequence ID" value="NZ_BAABYV010000001.1"/>
</dbReference>
<evidence type="ECO:0000256" key="4">
    <source>
        <dbReference type="ARBA" id="ARBA00007951"/>
    </source>
</evidence>
<keyword evidence="10" id="KW-0456">Lyase</keyword>
<evidence type="ECO:0000313" key="17">
    <source>
        <dbReference type="EMBL" id="RHH48525.1"/>
    </source>
</evidence>
<gene>
    <name evidence="17" type="ORF">DW206_07710</name>
    <name evidence="16" type="ORF">PQ628_03455</name>
</gene>
<dbReference type="Proteomes" id="UP000283329">
    <property type="component" value="Unassembled WGS sequence"/>
</dbReference>
<evidence type="ECO:0000256" key="12">
    <source>
        <dbReference type="SAM" id="SignalP"/>
    </source>
</evidence>
<feature type="domain" description="Glycoside hydrolase family 29 N-terminal" evidence="13">
    <location>
        <begin position="803"/>
        <end position="1141"/>
    </location>
</feature>
<dbReference type="Gene3D" id="2.70.98.10">
    <property type="match status" value="1"/>
</dbReference>
<evidence type="ECO:0000313" key="18">
    <source>
        <dbReference type="Proteomes" id="UP000283329"/>
    </source>
</evidence>